<proteinExistence type="predicted"/>
<reference evidence="1" key="2">
    <citation type="journal article" date="2015" name="Data Brief">
        <title>Shoot transcriptome of the giant reed, Arundo donax.</title>
        <authorList>
            <person name="Barrero R.A."/>
            <person name="Guerrero F.D."/>
            <person name="Moolhuijzen P."/>
            <person name="Goolsby J.A."/>
            <person name="Tidwell J."/>
            <person name="Bellgard S.E."/>
            <person name="Bellgard M.I."/>
        </authorList>
    </citation>
    <scope>NUCLEOTIDE SEQUENCE</scope>
    <source>
        <tissue evidence="1">Shoot tissue taken approximately 20 cm above the soil surface</tissue>
    </source>
</reference>
<name>A0A0A9CLX4_ARUDO</name>
<dbReference type="AlphaFoldDB" id="A0A0A9CLX4"/>
<protein>
    <submittedName>
        <fullName evidence="1">Uncharacterized protein</fullName>
    </submittedName>
</protein>
<accession>A0A0A9CLX4</accession>
<reference evidence="1" key="1">
    <citation type="submission" date="2014-09" db="EMBL/GenBank/DDBJ databases">
        <authorList>
            <person name="Magalhaes I.L.F."/>
            <person name="Oliveira U."/>
            <person name="Santos F.R."/>
            <person name="Vidigal T.H.D.A."/>
            <person name="Brescovit A.D."/>
            <person name="Santos A.J."/>
        </authorList>
    </citation>
    <scope>NUCLEOTIDE SEQUENCE</scope>
    <source>
        <tissue evidence="1">Shoot tissue taken approximately 20 cm above the soil surface</tissue>
    </source>
</reference>
<evidence type="ECO:0000313" key="1">
    <source>
        <dbReference type="EMBL" id="JAD76566.1"/>
    </source>
</evidence>
<organism evidence="1">
    <name type="scientific">Arundo donax</name>
    <name type="common">Giant reed</name>
    <name type="synonym">Donax arundinaceus</name>
    <dbReference type="NCBI Taxonomy" id="35708"/>
    <lineage>
        <taxon>Eukaryota</taxon>
        <taxon>Viridiplantae</taxon>
        <taxon>Streptophyta</taxon>
        <taxon>Embryophyta</taxon>
        <taxon>Tracheophyta</taxon>
        <taxon>Spermatophyta</taxon>
        <taxon>Magnoliopsida</taxon>
        <taxon>Liliopsida</taxon>
        <taxon>Poales</taxon>
        <taxon>Poaceae</taxon>
        <taxon>PACMAD clade</taxon>
        <taxon>Arundinoideae</taxon>
        <taxon>Arundineae</taxon>
        <taxon>Arundo</taxon>
    </lineage>
</organism>
<sequence length="104" mass="11961">MKRICKTWIWLYDHVSEIVDFHKLPIASAISNHARNCDHILFRRDEHRVFRRDSYPPLDNVLCYDADDGAADRIGRVVAERVVLVLIPQIEHPLGVDSTIIDGA</sequence>
<dbReference type="EMBL" id="GBRH01221329">
    <property type="protein sequence ID" value="JAD76566.1"/>
    <property type="molecule type" value="Transcribed_RNA"/>
</dbReference>